<name>A0ACD1A6K1_9FIRM</name>
<proteinExistence type="predicted"/>
<dbReference type="Proteomes" id="UP000594014">
    <property type="component" value="Chromosome"/>
</dbReference>
<protein>
    <submittedName>
        <fullName evidence="1">MBL fold metallo-hydrolase</fullName>
    </submittedName>
</protein>
<accession>A0ACD1A6K1</accession>
<evidence type="ECO:0000313" key="2">
    <source>
        <dbReference type="Proteomes" id="UP000594014"/>
    </source>
</evidence>
<keyword evidence="2" id="KW-1185">Reference proteome</keyword>
<evidence type="ECO:0000313" key="1">
    <source>
        <dbReference type="EMBL" id="QOX62010.1"/>
    </source>
</evidence>
<sequence>MCDVTILDIEFQFAERKDVIHPVVLKDSEFMVLIDCGYTGFLPELERAMEKKGLQCADLTHVVITHQDHDHMGALAALKQKYPGIMVAASEEEAPYVSGQRKSLRLEQAEAMQPHLPEDQKQFGLVFTNILRNVQPAEVDMLVRDGDHLPWCGGCTVIGTPGHTPGHISLFANRKEILIAGDAAALENGELVIANPQFTLNIEEANRSLKKIKAYGAKQIICYHGGIYKLDVQE</sequence>
<dbReference type="EMBL" id="CP042469">
    <property type="protein sequence ID" value="QOX62010.1"/>
    <property type="molecule type" value="Genomic_DNA"/>
</dbReference>
<gene>
    <name evidence="1" type="ORF">FRZ06_00895</name>
</gene>
<reference evidence="1" key="1">
    <citation type="submission" date="2019-08" db="EMBL/GenBank/DDBJ databases">
        <title>Genome sequence of Clostridiales bacterium MT110.</title>
        <authorList>
            <person name="Cao J."/>
        </authorList>
    </citation>
    <scope>NUCLEOTIDE SEQUENCE</scope>
    <source>
        <strain evidence="1">MT110</strain>
    </source>
</reference>
<organism evidence="1 2">
    <name type="scientific">Anoxybacterium hadale</name>
    <dbReference type="NCBI Taxonomy" id="3408580"/>
    <lineage>
        <taxon>Bacteria</taxon>
        <taxon>Bacillati</taxon>
        <taxon>Bacillota</taxon>
        <taxon>Clostridia</taxon>
        <taxon>Peptostreptococcales</taxon>
        <taxon>Anaerovoracaceae</taxon>
        <taxon>Anoxybacterium</taxon>
    </lineage>
</organism>